<keyword evidence="2" id="KW-0479">Metal-binding</keyword>
<dbReference type="RefSeq" id="XP_009825150.1">
    <property type="nucleotide sequence ID" value="XM_009826848.1"/>
</dbReference>
<organism evidence="6">
    <name type="scientific">Aphanomyces astaci</name>
    <name type="common">Crayfish plague agent</name>
    <dbReference type="NCBI Taxonomy" id="112090"/>
    <lineage>
        <taxon>Eukaryota</taxon>
        <taxon>Sar</taxon>
        <taxon>Stramenopiles</taxon>
        <taxon>Oomycota</taxon>
        <taxon>Saprolegniomycetes</taxon>
        <taxon>Saprolegniales</taxon>
        <taxon>Verrucalvaceae</taxon>
        <taxon>Aphanomyces</taxon>
    </lineage>
</organism>
<evidence type="ECO:0000256" key="4">
    <source>
        <dbReference type="SAM" id="MobiDB-lite"/>
    </source>
</evidence>
<sequence length="430" mass="49666">MPMNTNAVLNRLQDQAVRDQSYLESCLHDFGEVSHLRDDCEDPPENPMMDKFLIDLGSEGIRSMTNFTVTEFESLWAMVDDAMNTAWMEGRGRRSTTSPKDALFMALTVLKHFSTWEKHAADFGYKAPTFEKLIMRVLHAVQPVLYGELIRVPSMSDLSNSDRRFDHFTFALYAVDVKFQPAQRPTGRFAEQKHYFSGKHHLYGYKIEASVSPEGRCVAISESFPGSVHDLTILHTRTAIHETNLLKSAGEQDVPDYGELSTQYQGSWACLVDMGHIGIAHSLRGIHPKRRPVHGVLDAHDMDRNHDISSDRVVVENFFGRVYTLWKISLATYTWGEKNYNTIQRTKFALTNFHLSLMPLRAEDEGFYRSVIARYEQMANEKKRKRSEAQRRYRLNRQERLSIDSNRATRYPSPSMNRSNSNYSMMDEYY</sequence>
<accession>W4GZR2</accession>
<reference evidence="6" key="1">
    <citation type="submission" date="2013-12" db="EMBL/GenBank/DDBJ databases">
        <title>The Genome Sequence of Aphanomyces astaci APO3.</title>
        <authorList>
            <consortium name="The Broad Institute Genomics Platform"/>
            <person name="Russ C."/>
            <person name="Tyler B."/>
            <person name="van West P."/>
            <person name="Dieguez-Uribeondo J."/>
            <person name="Young S.K."/>
            <person name="Zeng Q."/>
            <person name="Gargeya S."/>
            <person name="Fitzgerald M."/>
            <person name="Abouelleil A."/>
            <person name="Alvarado L."/>
            <person name="Chapman S.B."/>
            <person name="Gainer-Dewar J."/>
            <person name="Goldberg J."/>
            <person name="Griggs A."/>
            <person name="Gujja S."/>
            <person name="Hansen M."/>
            <person name="Howarth C."/>
            <person name="Imamovic A."/>
            <person name="Ireland A."/>
            <person name="Larimer J."/>
            <person name="McCowan C."/>
            <person name="Murphy C."/>
            <person name="Pearson M."/>
            <person name="Poon T.W."/>
            <person name="Priest M."/>
            <person name="Roberts A."/>
            <person name="Saif S."/>
            <person name="Shea T."/>
            <person name="Sykes S."/>
            <person name="Wortman J."/>
            <person name="Nusbaum C."/>
            <person name="Birren B."/>
        </authorList>
    </citation>
    <scope>NUCLEOTIDE SEQUENCE [LARGE SCALE GENOMIC DNA]</scope>
    <source>
        <strain evidence="6">APO3</strain>
    </source>
</reference>
<dbReference type="GO" id="GO:0046872">
    <property type="term" value="F:metal ion binding"/>
    <property type="evidence" value="ECO:0007669"/>
    <property type="project" value="UniProtKB-KW"/>
</dbReference>
<keyword evidence="3" id="KW-0175">Coiled coil</keyword>
<evidence type="ECO:0000259" key="5">
    <source>
        <dbReference type="Pfam" id="PF13359"/>
    </source>
</evidence>
<feature type="domain" description="DDE Tnp4" evidence="5">
    <location>
        <begin position="180"/>
        <end position="332"/>
    </location>
</feature>
<comment type="cofactor">
    <cofactor evidence="1">
        <name>a divalent metal cation</name>
        <dbReference type="ChEBI" id="CHEBI:60240"/>
    </cofactor>
</comment>
<dbReference type="AlphaFoldDB" id="W4GZR2"/>
<evidence type="ECO:0000313" key="6">
    <source>
        <dbReference type="EMBL" id="ETV85132.1"/>
    </source>
</evidence>
<gene>
    <name evidence="6" type="ORF">H257_02978</name>
</gene>
<dbReference type="InterPro" id="IPR027806">
    <property type="entry name" value="HARBI1_dom"/>
</dbReference>
<dbReference type="GeneID" id="20804974"/>
<protein>
    <recommendedName>
        <fullName evidence="5">DDE Tnp4 domain-containing protein</fullName>
    </recommendedName>
</protein>
<dbReference type="EMBL" id="KI913118">
    <property type="protein sequence ID" value="ETV85132.1"/>
    <property type="molecule type" value="Genomic_DNA"/>
</dbReference>
<feature type="region of interest" description="Disordered" evidence="4">
    <location>
        <begin position="404"/>
        <end position="430"/>
    </location>
</feature>
<proteinExistence type="predicted"/>
<evidence type="ECO:0000256" key="3">
    <source>
        <dbReference type="SAM" id="Coils"/>
    </source>
</evidence>
<evidence type="ECO:0000256" key="1">
    <source>
        <dbReference type="ARBA" id="ARBA00001968"/>
    </source>
</evidence>
<dbReference type="Pfam" id="PF13359">
    <property type="entry name" value="DDE_Tnp_4"/>
    <property type="match status" value="1"/>
</dbReference>
<feature type="coiled-coil region" evidence="3">
    <location>
        <begin position="372"/>
        <end position="399"/>
    </location>
</feature>
<dbReference type="OrthoDB" id="164601at2759"/>
<feature type="compositionally biased region" description="Low complexity" evidence="4">
    <location>
        <begin position="410"/>
        <end position="430"/>
    </location>
</feature>
<name>W4GZR2_APHAT</name>
<dbReference type="VEuPathDB" id="FungiDB:H257_02978"/>
<evidence type="ECO:0000256" key="2">
    <source>
        <dbReference type="ARBA" id="ARBA00022723"/>
    </source>
</evidence>